<dbReference type="RefSeq" id="YP_009949431.1">
    <property type="nucleotide sequence ID" value="NC_051580.1"/>
</dbReference>
<organism evidence="1 2">
    <name type="scientific">Mycobacterium phage Thonko</name>
    <dbReference type="NCBI Taxonomy" id="2282910"/>
    <lineage>
        <taxon>Viruses</taxon>
        <taxon>Duplodnaviria</taxon>
        <taxon>Heunggongvirae</taxon>
        <taxon>Uroviricota</taxon>
        <taxon>Caudoviricetes</taxon>
        <taxon>Bclasvirinae</taxon>
        <taxon>Thonkovirus</taxon>
        <taxon>Thonkovirus thonko</taxon>
    </lineage>
</organism>
<dbReference type="KEGG" id="vg:60320834"/>
<dbReference type="Proteomes" id="UP000259812">
    <property type="component" value="Genome"/>
</dbReference>
<name>A0A346FCC6_9CAUD</name>
<sequence length="181" mass="20569">MSDADDLPRWSPDELLVPAILAGSPTVMSDLSLADRAWAVLQLKDLGYTAEFTAERLDCSVRLVRSIIADDLGQVMRRYIDQSETNTRESVMTAAEVKRLAAELAAAEAARDRYHGQLTRLLDDRREGRDPVFRKCGCPKTRYNTYIHPKTGKASCRYHRRLAQRRYEQRRRETGTAPLSA</sequence>
<gene>
    <name evidence="1" type="primary">80</name>
    <name evidence="1" type="ORF">PBI_THONKO_80</name>
</gene>
<dbReference type="GeneID" id="60320834"/>
<evidence type="ECO:0000313" key="2">
    <source>
        <dbReference type="Proteomes" id="UP000259812"/>
    </source>
</evidence>
<keyword evidence="2" id="KW-1185">Reference proteome</keyword>
<keyword evidence="1" id="KW-0255">Endonuclease</keyword>
<protein>
    <submittedName>
        <fullName evidence="1">HNH endonuclease</fullName>
    </submittedName>
</protein>
<keyword evidence="1" id="KW-0540">Nuclease</keyword>
<keyword evidence="1" id="KW-0378">Hydrolase</keyword>
<accession>A0A346FCC6</accession>
<proteinExistence type="predicted"/>
<dbReference type="EMBL" id="MH632120">
    <property type="protein sequence ID" value="AXN53351.1"/>
    <property type="molecule type" value="Genomic_DNA"/>
</dbReference>
<reference evidence="2" key="1">
    <citation type="submission" date="2018-07" db="EMBL/GenBank/DDBJ databases">
        <authorList>
            <person name="Quirk P.G."/>
            <person name="Krulwich T.A."/>
        </authorList>
    </citation>
    <scope>NUCLEOTIDE SEQUENCE [LARGE SCALE GENOMIC DNA]</scope>
</reference>
<dbReference type="GO" id="GO:0004519">
    <property type="term" value="F:endonuclease activity"/>
    <property type="evidence" value="ECO:0007669"/>
    <property type="project" value="UniProtKB-KW"/>
</dbReference>
<evidence type="ECO:0000313" key="1">
    <source>
        <dbReference type="EMBL" id="AXN53351.1"/>
    </source>
</evidence>